<dbReference type="Pfam" id="PF10405">
    <property type="entry name" value="BHD_3"/>
    <property type="match status" value="1"/>
</dbReference>
<dbReference type="AlphaFoldDB" id="Q4CXH0"/>
<dbReference type="Gene3D" id="3.90.260.10">
    <property type="entry name" value="Transglutaminase-like"/>
    <property type="match status" value="1"/>
</dbReference>
<dbReference type="SUPFAM" id="SSF54001">
    <property type="entry name" value="Cysteine proteinases"/>
    <property type="match status" value="1"/>
</dbReference>
<evidence type="ECO:0000313" key="11">
    <source>
        <dbReference type="EMBL" id="EAN84974.1"/>
    </source>
</evidence>
<dbReference type="STRING" id="353153.Q4CXH0"/>
<dbReference type="Proteomes" id="UP000002296">
    <property type="component" value="Unassembled WGS sequence"/>
</dbReference>
<protein>
    <submittedName>
        <fullName evidence="11">DNA-repair protein, putative</fullName>
    </submittedName>
</protein>
<dbReference type="PANTHER" id="PTHR12135">
    <property type="entry name" value="DNA REPAIR PROTEIN XP-C / RAD4"/>
    <property type="match status" value="1"/>
</dbReference>
<dbReference type="OMA" id="RIQRVCE"/>
<evidence type="ECO:0000259" key="8">
    <source>
        <dbReference type="SMART" id="SM01030"/>
    </source>
</evidence>
<dbReference type="GO" id="GO:0005737">
    <property type="term" value="C:cytoplasm"/>
    <property type="evidence" value="ECO:0007669"/>
    <property type="project" value="TreeGrafter"/>
</dbReference>
<dbReference type="PaxDb" id="353153-Q4CXH0"/>
<dbReference type="InterPro" id="IPR018327">
    <property type="entry name" value="BHD_2"/>
</dbReference>
<feature type="signal peptide" evidence="7">
    <location>
        <begin position="1"/>
        <end position="24"/>
    </location>
</feature>
<name>Q4CXH0_TRYCC</name>
<dbReference type="InterPro" id="IPR018328">
    <property type="entry name" value="Rad4_beta-hairpin_dom3"/>
</dbReference>
<keyword evidence="5" id="KW-0539">Nucleus</keyword>
<dbReference type="InterPro" id="IPR036985">
    <property type="entry name" value="Transglutaminase-like_sf"/>
</dbReference>
<sequence length="809" mass="91854">MFCSSLPRCIFFCFLPLHCNNSNGAERRGWWCLQLAFRGGIMNESKQEGKTRNVAAAAASNVDGYLRNASRRVRIPSASGGRGTRRKLAMVTAASVEQAPRSVVNTNASDAVDLDDEWDEVVLPNANAAAVKKDEGKLKEESSQRPKMDVPVANSCAGSIKAEALEVEDGEVVGGDEDPSAQSLMEGTRPPLTGTSIQRWRRNEHFQERMPEQQQILAAQRRSERIRRAAEGMSVLIFALQRCKTLVRESRHPQLLRKLLRVCTVEENGSKSFPFIQAVQRAREEYQRALDPTVKNPALSPCWVTVGKDTVRNYTSNSIMALLSGITTVFTLEDKVDASILSNWAAPISFGHLSNLLSRSHQFLISPDAKLRLPHSLYFSIIFLSVANILDMSCRLVMAIKKERERQNPVANENGNVSEKPAQMTIFLPRVKRQRKEGTNEEDKLPQKLPSSCFWVEVWCPQRESFISVNPCKGCTALWGAPYTFSVGGDVAMDVTPRYTTKYSSAFTYRWGRCDSYRFFWKHLDWNDTREASEVILDAFRKDMTRNTCIQLARERRQLHSLTYAEEIPKTLTALHKHPLFVLENELARHEGVYPKDNTTIVGSVKGHTVYKRSAVVNLRSRDGWLRVGRCVVSEYEAPYKVVPPPASRPFGSSSGFFGVWQTKPFEPSPLRSDGSLPLHGKTRWYVLLGKPVPEGLAYIQRPNIARVARLVDVEFGHAVMGFQRRRLDERRFSHWEAVLDGIVVREADAANLLHAYDEWRQLTEEQEATKRRQRANRWWLHLVQRMLAMQRVRQQYLDGASHGYLPLH</sequence>
<gene>
    <name evidence="11" type="ORF">Tc00.1047053510665.40</name>
</gene>
<feature type="chain" id="PRO_5004236309" evidence="7">
    <location>
        <begin position="25"/>
        <end position="809"/>
    </location>
</feature>
<feature type="domain" description="Rad4 beta-hairpin" evidence="8">
    <location>
        <begin position="564"/>
        <end position="617"/>
    </location>
</feature>
<evidence type="ECO:0000256" key="6">
    <source>
        <dbReference type="SAM" id="MobiDB-lite"/>
    </source>
</evidence>
<dbReference type="GO" id="GO:0003697">
    <property type="term" value="F:single-stranded DNA binding"/>
    <property type="evidence" value="ECO:0007669"/>
    <property type="project" value="TreeGrafter"/>
</dbReference>
<reference evidence="11 12" key="1">
    <citation type="journal article" date="2005" name="Science">
        <title>The genome sequence of Trypanosoma cruzi, etiologic agent of Chagas disease.</title>
        <authorList>
            <person name="El-Sayed N.M."/>
            <person name="Myler P.J."/>
            <person name="Bartholomeu D.C."/>
            <person name="Nilsson D."/>
            <person name="Aggarwal G."/>
            <person name="Tran A.N."/>
            <person name="Ghedin E."/>
            <person name="Worthey E.A."/>
            <person name="Delcher A.L."/>
            <person name="Blandin G."/>
            <person name="Westenberger S.J."/>
            <person name="Caler E."/>
            <person name="Cerqueira G.C."/>
            <person name="Branche C."/>
            <person name="Haas B."/>
            <person name="Anupama A."/>
            <person name="Arner E."/>
            <person name="Aslund L."/>
            <person name="Attipoe P."/>
            <person name="Bontempi E."/>
            <person name="Bringaud F."/>
            <person name="Burton P."/>
            <person name="Cadag E."/>
            <person name="Campbell D.A."/>
            <person name="Carrington M."/>
            <person name="Crabtree J."/>
            <person name="Darban H."/>
            <person name="da Silveira J.F."/>
            <person name="de Jong P."/>
            <person name="Edwards K."/>
            <person name="Englund P.T."/>
            <person name="Fazelina G."/>
            <person name="Feldblyum T."/>
            <person name="Ferella M."/>
            <person name="Frasch A.C."/>
            <person name="Gull K."/>
            <person name="Horn D."/>
            <person name="Hou L."/>
            <person name="Huang Y."/>
            <person name="Kindlund E."/>
            <person name="Klingbeil M."/>
            <person name="Kluge S."/>
            <person name="Koo H."/>
            <person name="Lacerda D."/>
            <person name="Levin M.J."/>
            <person name="Lorenzi H."/>
            <person name="Louie T."/>
            <person name="Machado C.R."/>
            <person name="McCulloch R."/>
            <person name="McKenna A."/>
            <person name="Mizuno Y."/>
            <person name="Mottram J.C."/>
            <person name="Nelson S."/>
            <person name="Ochaya S."/>
            <person name="Osoegawa K."/>
            <person name="Pai G."/>
            <person name="Parsons M."/>
            <person name="Pentony M."/>
            <person name="Pettersson U."/>
            <person name="Pop M."/>
            <person name="Ramirez J.L."/>
            <person name="Rinta J."/>
            <person name="Robertson L."/>
            <person name="Salzberg S.L."/>
            <person name="Sanchez D.O."/>
            <person name="Seyler A."/>
            <person name="Sharma R."/>
            <person name="Shetty J."/>
            <person name="Simpson A.J."/>
            <person name="Sisk E."/>
            <person name="Tammi M.T."/>
            <person name="Tarleton R."/>
            <person name="Teixeira S."/>
            <person name="Van Aken S."/>
            <person name="Vogt C."/>
            <person name="Ward P.N."/>
            <person name="Wickstead B."/>
            <person name="Wortman J."/>
            <person name="White O."/>
            <person name="Fraser C.M."/>
            <person name="Stuart K.D."/>
            <person name="Andersson B."/>
        </authorList>
    </citation>
    <scope>NUCLEOTIDE SEQUENCE [LARGE SCALE GENOMIC DNA]</scope>
    <source>
        <strain evidence="11 12">CL Brener</strain>
    </source>
</reference>
<evidence type="ECO:0000256" key="3">
    <source>
        <dbReference type="ARBA" id="ARBA00022763"/>
    </source>
</evidence>
<keyword evidence="3" id="KW-0227">DNA damage</keyword>
<dbReference type="InterPro" id="IPR018325">
    <property type="entry name" value="Rad4/PNGase_transGLS-fold"/>
</dbReference>
<evidence type="ECO:0000259" key="9">
    <source>
        <dbReference type="SMART" id="SM01031"/>
    </source>
</evidence>
<dbReference type="PANTHER" id="PTHR12135:SF0">
    <property type="entry name" value="DNA REPAIR PROTEIN COMPLEMENTING XP-C CELLS"/>
    <property type="match status" value="1"/>
</dbReference>
<organism evidence="11 12">
    <name type="scientific">Trypanosoma cruzi (strain CL Brener)</name>
    <dbReference type="NCBI Taxonomy" id="353153"/>
    <lineage>
        <taxon>Eukaryota</taxon>
        <taxon>Discoba</taxon>
        <taxon>Euglenozoa</taxon>
        <taxon>Kinetoplastea</taxon>
        <taxon>Metakinetoplastina</taxon>
        <taxon>Trypanosomatida</taxon>
        <taxon>Trypanosomatidae</taxon>
        <taxon>Trypanosoma</taxon>
        <taxon>Schizotrypanum</taxon>
    </lineage>
</organism>
<dbReference type="SMART" id="SM01030">
    <property type="entry name" value="BHD_1"/>
    <property type="match status" value="1"/>
</dbReference>
<dbReference type="GO" id="GO:0003684">
    <property type="term" value="F:damaged DNA binding"/>
    <property type="evidence" value="ECO:0007669"/>
    <property type="project" value="InterPro"/>
</dbReference>
<dbReference type="KEGG" id="tcr:510665.40"/>
<comment type="subcellular location">
    <subcellularLocation>
        <location evidence="1">Nucleus</location>
    </subcellularLocation>
</comment>
<dbReference type="EMBL" id="AAHK01001537">
    <property type="protein sequence ID" value="EAN84974.1"/>
    <property type="molecule type" value="Genomic_DNA"/>
</dbReference>
<dbReference type="GO" id="GO:0071942">
    <property type="term" value="C:XPC complex"/>
    <property type="evidence" value="ECO:0007669"/>
    <property type="project" value="TreeGrafter"/>
</dbReference>
<dbReference type="InParanoid" id="Q4CXH0"/>
<dbReference type="InterPro" id="IPR018326">
    <property type="entry name" value="Rad4_beta-hairpin_dom1"/>
</dbReference>
<feature type="domain" description="Rad4 beta-hairpin" evidence="10">
    <location>
        <begin position="677"/>
        <end position="757"/>
    </location>
</feature>
<dbReference type="InterPro" id="IPR042488">
    <property type="entry name" value="Rad4_BHD3_sf"/>
</dbReference>
<dbReference type="InterPro" id="IPR004583">
    <property type="entry name" value="DNA_repair_Rad4"/>
</dbReference>
<dbReference type="eggNOG" id="KOG2179">
    <property type="taxonomic scope" value="Eukaryota"/>
</dbReference>
<dbReference type="InterPro" id="IPR038765">
    <property type="entry name" value="Papain-like_cys_pep_sf"/>
</dbReference>
<evidence type="ECO:0000259" key="10">
    <source>
        <dbReference type="SMART" id="SM01032"/>
    </source>
</evidence>
<dbReference type="Pfam" id="PF03835">
    <property type="entry name" value="Rad4"/>
    <property type="match status" value="1"/>
</dbReference>
<keyword evidence="4" id="KW-0234">DNA repair</keyword>
<evidence type="ECO:0000256" key="1">
    <source>
        <dbReference type="ARBA" id="ARBA00004123"/>
    </source>
</evidence>
<comment type="similarity">
    <text evidence="2">Belongs to the XPC family.</text>
</comment>
<evidence type="ECO:0000256" key="5">
    <source>
        <dbReference type="ARBA" id="ARBA00023242"/>
    </source>
</evidence>
<evidence type="ECO:0000256" key="2">
    <source>
        <dbReference type="ARBA" id="ARBA00009525"/>
    </source>
</evidence>
<proteinExistence type="inferred from homology"/>
<dbReference type="GO" id="GO:0006298">
    <property type="term" value="P:mismatch repair"/>
    <property type="evidence" value="ECO:0007669"/>
    <property type="project" value="TreeGrafter"/>
</dbReference>
<dbReference type="SMART" id="SM01032">
    <property type="entry name" value="BHD_3"/>
    <property type="match status" value="1"/>
</dbReference>
<comment type="caution">
    <text evidence="11">The sequence shown here is derived from an EMBL/GenBank/DDBJ whole genome shotgun (WGS) entry which is preliminary data.</text>
</comment>
<evidence type="ECO:0000313" key="12">
    <source>
        <dbReference type="Proteomes" id="UP000002296"/>
    </source>
</evidence>
<dbReference type="GO" id="GO:0006289">
    <property type="term" value="P:nucleotide-excision repair"/>
    <property type="evidence" value="ECO:0007669"/>
    <property type="project" value="InterPro"/>
</dbReference>
<keyword evidence="7" id="KW-0732">Signal</keyword>
<feature type="region of interest" description="Disordered" evidence="6">
    <location>
        <begin position="172"/>
        <end position="195"/>
    </location>
</feature>
<dbReference type="RefSeq" id="XP_806825.1">
    <property type="nucleotide sequence ID" value="XM_801732.1"/>
</dbReference>
<dbReference type="GeneID" id="3536946"/>
<keyword evidence="12" id="KW-1185">Reference proteome</keyword>
<dbReference type="GO" id="GO:0000111">
    <property type="term" value="C:nucleotide-excision repair factor 2 complex"/>
    <property type="evidence" value="ECO:0007669"/>
    <property type="project" value="TreeGrafter"/>
</dbReference>
<accession>Q4CXH0</accession>
<dbReference type="SMART" id="SM01031">
    <property type="entry name" value="BHD_2"/>
    <property type="match status" value="1"/>
</dbReference>
<evidence type="ECO:0000256" key="7">
    <source>
        <dbReference type="SAM" id="SignalP"/>
    </source>
</evidence>
<dbReference type="Gene3D" id="2.20.20.110">
    <property type="entry name" value="Rad4, beta-hairpin domain BHD1"/>
    <property type="match status" value="1"/>
</dbReference>
<evidence type="ECO:0000256" key="4">
    <source>
        <dbReference type="ARBA" id="ARBA00023204"/>
    </source>
</evidence>
<dbReference type="Gene3D" id="3.30.70.2460">
    <property type="entry name" value="Rad4, beta-hairpin domain BHD3"/>
    <property type="match status" value="1"/>
</dbReference>
<dbReference type="Pfam" id="PF10403">
    <property type="entry name" value="BHD_1"/>
    <property type="match status" value="1"/>
</dbReference>
<feature type="domain" description="Rad4 beta-hairpin" evidence="9">
    <location>
        <begin position="619"/>
        <end position="669"/>
    </location>
</feature>